<accession>A0ABP4TQ97</accession>
<keyword evidence="2" id="KW-1185">Reference proteome</keyword>
<organism evidence="1 2">
    <name type="scientific">Glycomyces endophyticus</name>
    <dbReference type="NCBI Taxonomy" id="480996"/>
    <lineage>
        <taxon>Bacteria</taxon>
        <taxon>Bacillati</taxon>
        <taxon>Actinomycetota</taxon>
        <taxon>Actinomycetes</taxon>
        <taxon>Glycomycetales</taxon>
        <taxon>Glycomycetaceae</taxon>
        <taxon>Glycomyces</taxon>
    </lineage>
</organism>
<protein>
    <submittedName>
        <fullName evidence="1">Uncharacterized protein</fullName>
    </submittedName>
</protein>
<dbReference type="EMBL" id="BAAAQF010000023">
    <property type="protein sequence ID" value="GAA1691731.1"/>
    <property type="molecule type" value="Genomic_DNA"/>
</dbReference>
<evidence type="ECO:0000313" key="1">
    <source>
        <dbReference type="EMBL" id="GAA1691731.1"/>
    </source>
</evidence>
<evidence type="ECO:0000313" key="2">
    <source>
        <dbReference type="Proteomes" id="UP001499851"/>
    </source>
</evidence>
<reference evidence="2" key="1">
    <citation type="journal article" date="2019" name="Int. J. Syst. Evol. Microbiol.">
        <title>The Global Catalogue of Microorganisms (GCM) 10K type strain sequencing project: providing services to taxonomists for standard genome sequencing and annotation.</title>
        <authorList>
            <consortium name="The Broad Institute Genomics Platform"/>
            <consortium name="The Broad Institute Genome Sequencing Center for Infectious Disease"/>
            <person name="Wu L."/>
            <person name="Ma J."/>
        </authorList>
    </citation>
    <scope>NUCLEOTIDE SEQUENCE [LARGE SCALE GENOMIC DNA]</scope>
    <source>
        <strain evidence="2">JCM 16001</strain>
    </source>
</reference>
<gene>
    <name evidence="1" type="ORF">GCM10009830_44360</name>
</gene>
<sequence>MTAFAVARTAAGTLVGTRPPHPERTALVEARGALLHWDVLDRRPHPAAEVFDARAAADWLWEVYGPDAAAAILGDATAVDTEWTSPVLDAARDLAHLRWAEAWWPSSHAAAVPALPGGLLRAEIAWRTSGTEHLLDDEDAVERALAGVDLGSLAAFEAVPEAAALRAALDDLADDYGTALSERAPAREDYALAAGGGPAGGFTLGSGATPVDWGRVPQGLVDAAAEATWQLVDRDGALVIAVTVPAAPDTVRGPLSARVGGAAVDLRFDPPSNTFVGETPAPQGFLMLPASTRVVELRAPGFASEVPPDRRDAIVAFARTRPTAPDATLTERSAA</sequence>
<proteinExistence type="predicted"/>
<dbReference type="Proteomes" id="UP001499851">
    <property type="component" value="Unassembled WGS sequence"/>
</dbReference>
<comment type="caution">
    <text evidence="1">The sequence shown here is derived from an EMBL/GenBank/DDBJ whole genome shotgun (WGS) entry which is preliminary data.</text>
</comment>
<name>A0ABP4TQ97_9ACTN</name>
<dbReference type="RefSeq" id="WP_344491335.1">
    <property type="nucleotide sequence ID" value="NZ_BAAAQF010000023.1"/>
</dbReference>